<keyword evidence="2" id="KW-1185">Reference proteome</keyword>
<proteinExistence type="predicted"/>
<name>A0A1G8LIF0_9MICC</name>
<dbReference type="AlphaFoldDB" id="A0A1G8LIF0"/>
<dbReference type="EMBL" id="FNEI01000003">
    <property type="protein sequence ID" value="SDI55405.1"/>
    <property type="molecule type" value="Genomic_DNA"/>
</dbReference>
<accession>A0A1G8LIF0</accession>
<dbReference type="RefSeq" id="WP_074587334.1">
    <property type="nucleotide sequence ID" value="NZ_FNEI01000003.1"/>
</dbReference>
<gene>
    <name evidence="1" type="ORF">SAMN05216555_10374</name>
</gene>
<reference evidence="2" key="1">
    <citation type="submission" date="2016-10" db="EMBL/GenBank/DDBJ databases">
        <authorList>
            <person name="Varghese N."/>
            <person name="Submissions S."/>
        </authorList>
    </citation>
    <scope>NUCLEOTIDE SEQUENCE [LARGE SCALE GENOMIC DNA]</scope>
    <source>
        <strain evidence="2">CGMCC 1.10783</strain>
    </source>
</reference>
<evidence type="ECO:0000313" key="2">
    <source>
        <dbReference type="Proteomes" id="UP000182130"/>
    </source>
</evidence>
<dbReference type="OrthoDB" id="4943286at2"/>
<sequence>MRYSVAQWIEFRGVRRGLVWQSDDETPAKGDTDGVLVDDGGRIVWARTPRELTELAEQYGVTLEEDVPSELVNLDGSEKLLALPISDDICNQLINAWNLLGDVARSVGASLDDRGADKDRCYEKLFAGMNLKIYTAPGEHYAPHFKKSEKRLIKEVFNRGRIILDARLQERTTAQEQAP</sequence>
<dbReference type="Proteomes" id="UP000182130">
    <property type="component" value="Unassembled WGS sequence"/>
</dbReference>
<dbReference type="STRING" id="1045773.SAMN05216555_10374"/>
<protein>
    <submittedName>
        <fullName evidence="1">Uncharacterized protein</fullName>
    </submittedName>
</protein>
<organism evidence="1 2">
    <name type="scientific">Arthrobacter cupressi</name>
    <dbReference type="NCBI Taxonomy" id="1045773"/>
    <lineage>
        <taxon>Bacteria</taxon>
        <taxon>Bacillati</taxon>
        <taxon>Actinomycetota</taxon>
        <taxon>Actinomycetes</taxon>
        <taxon>Micrococcales</taxon>
        <taxon>Micrococcaceae</taxon>
        <taxon>Arthrobacter</taxon>
    </lineage>
</organism>
<evidence type="ECO:0000313" key="1">
    <source>
        <dbReference type="EMBL" id="SDI55405.1"/>
    </source>
</evidence>